<protein>
    <submittedName>
        <fullName evidence="2">Uncharacterized protein</fullName>
    </submittedName>
</protein>
<evidence type="ECO:0000256" key="1">
    <source>
        <dbReference type="SAM" id="MobiDB-lite"/>
    </source>
</evidence>
<name>A0AAD1Y0Y3_EUPCR</name>
<accession>A0AAD1Y0Y3</accession>
<organism evidence="2 3">
    <name type="scientific">Euplotes crassus</name>
    <dbReference type="NCBI Taxonomy" id="5936"/>
    <lineage>
        <taxon>Eukaryota</taxon>
        <taxon>Sar</taxon>
        <taxon>Alveolata</taxon>
        <taxon>Ciliophora</taxon>
        <taxon>Intramacronucleata</taxon>
        <taxon>Spirotrichea</taxon>
        <taxon>Hypotrichia</taxon>
        <taxon>Euplotida</taxon>
        <taxon>Euplotidae</taxon>
        <taxon>Moneuplotes</taxon>
    </lineage>
</organism>
<feature type="region of interest" description="Disordered" evidence="1">
    <location>
        <begin position="371"/>
        <end position="443"/>
    </location>
</feature>
<keyword evidence="3" id="KW-1185">Reference proteome</keyword>
<feature type="compositionally biased region" description="Polar residues" evidence="1">
    <location>
        <begin position="380"/>
        <end position="391"/>
    </location>
</feature>
<gene>
    <name evidence="2" type="ORF">ECRASSUSDP1_LOCUS24143</name>
</gene>
<dbReference type="AlphaFoldDB" id="A0AAD1Y0Y3"/>
<feature type="compositionally biased region" description="Basic and acidic residues" evidence="1">
    <location>
        <begin position="415"/>
        <end position="427"/>
    </location>
</feature>
<feature type="compositionally biased region" description="Basic and acidic residues" evidence="1">
    <location>
        <begin position="394"/>
        <end position="408"/>
    </location>
</feature>
<evidence type="ECO:0000313" key="2">
    <source>
        <dbReference type="EMBL" id="CAI2382664.1"/>
    </source>
</evidence>
<proteinExistence type="predicted"/>
<feature type="region of interest" description="Disordered" evidence="1">
    <location>
        <begin position="493"/>
        <end position="555"/>
    </location>
</feature>
<feature type="compositionally biased region" description="Basic and acidic residues" evidence="1">
    <location>
        <begin position="506"/>
        <end position="551"/>
    </location>
</feature>
<evidence type="ECO:0000313" key="3">
    <source>
        <dbReference type="Proteomes" id="UP001295684"/>
    </source>
</evidence>
<dbReference type="EMBL" id="CAMPGE010024848">
    <property type="protein sequence ID" value="CAI2382664.1"/>
    <property type="molecule type" value="Genomic_DNA"/>
</dbReference>
<reference evidence="2" key="1">
    <citation type="submission" date="2023-07" db="EMBL/GenBank/DDBJ databases">
        <authorList>
            <consortium name="AG Swart"/>
            <person name="Singh M."/>
            <person name="Singh A."/>
            <person name="Seah K."/>
            <person name="Emmerich C."/>
        </authorList>
    </citation>
    <scope>NUCLEOTIDE SEQUENCE</scope>
    <source>
        <strain evidence="2">DP1</strain>
    </source>
</reference>
<sequence length="713" mass="82187">MSRSRKKNEKMLKNIIIRNASLEGACDKLPKIKENLSSRLIATLKNTSQNSSMSSIFKTNEKIKLNKKKTASQIMFTKLVKKYPPKPVGLKTHGKQIRLNYSGVRTKHPSPNNTMIKDSSKEFYPNVSEFPPNPMSTKFKRKLSVRKTKTNKNKTEISMFYKFQKKSKPQQKLKNKTKIKIFNQIKKRMLNISTSKSRKSKSKEGKFAKSKKILNSNSNKIRLKKNRRNTEFINKAPTSPLTLLDNSLSRRKNSQLLIDIDKNQKLYHLVCAKSTTNSRKNSVTFTKIPAQVKSKTNILIDGLKFHPKNQKMNSSKATLLESQTDLKKRGKESFKGDKKMKYLLEFKRQKMAQSNHLFGKDSKKVSFIKSKNRGMKDPPASSTNFSTSLGSNPVREEETKSNQKKEEISQINEKGSSEEKSSDDKVSGEAGEQIEEYTDLPSYRQKEEYTGLAKNKRYFDNQETWEDDDTIFDEELKEKHNELLVEDMLSNLHNSSTAAHKPKPKKDRESFDIDIRALVKQKEENNMKIEENKEETKEDLSESNSSKEESHLSYSQTTSKILDASYQSDLVCVDESLEKRKRGKESVSKMEKFKNMVDGSVSQHISITSSTQDVNFHKDEEDQYGSIKVSNIFNYLPDGAIRSQKDNFQEISEALDTIKTKMNIEEDNNNCLLLPKMKTPMNYGIRGAVYDFIYMMDKIPEPELEFFPDAFRE</sequence>
<dbReference type="Proteomes" id="UP001295684">
    <property type="component" value="Unassembled WGS sequence"/>
</dbReference>
<comment type="caution">
    <text evidence="2">The sequence shown here is derived from an EMBL/GenBank/DDBJ whole genome shotgun (WGS) entry which is preliminary data.</text>
</comment>